<comment type="caution">
    <text evidence="1">The sequence shown here is derived from an EMBL/GenBank/DDBJ whole genome shotgun (WGS) entry which is preliminary data.</text>
</comment>
<dbReference type="AlphaFoldDB" id="A0A5D0MF99"/>
<organism evidence="1 2">
    <name type="scientific">Flexistipes sinusarabici</name>
    <dbReference type="NCBI Taxonomy" id="2352"/>
    <lineage>
        <taxon>Bacteria</taxon>
        <taxon>Pseudomonadati</taxon>
        <taxon>Deferribacterota</taxon>
        <taxon>Deferribacteres</taxon>
        <taxon>Deferribacterales</taxon>
        <taxon>Flexistipitaceae</taxon>
        <taxon>Flexistipes</taxon>
    </lineage>
</organism>
<dbReference type="EMBL" id="VSIV01000388">
    <property type="protein sequence ID" value="TYB32337.1"/>
    <property type="molecule type" value="Genomic_DNA"/>
</dbReference>
<name>A0A5D0MF99_FLESI</name>
<protein>
    <submittedName>
        <fullName evidence="1">Branched-chain amino acid ABC transporter substrate-binding protein</fullName>
    </submittedName>
</protein>
<reference evidence="1 2" key="1">
    <citation type="submission" date="2019-08" db="EMBL/GenBank/DDBJ databases">
        <title>Genomic characterization of a novel candidate phylum (ARYD3) from a high temperature, high salinity tertiary oil reservoir in north central Oklahoma, USA.</title>
        <authorList>
            <person name="Youssef N.H."/>
            <person name="Yadav A."/>
            <person name="Elshahed M.S."/>
        </authorList>
    </citation>
    <scope>NUCLEOTIDE SEQUENCE [LARGE SCALE GENOMIC DNA]</scope>
    <source>
        <strain evidence="1">ARYD1</strain>
    </source>
</reference>
<evidence type="ECO:0000313" key="1">
    <source>
        <dbReference type="EMBL" id="TYB32337.1"/>
    </source>
</evidence>
<accession>A0A5D0MF99</accession>
<sequence length="46" mass="4705">MNTGFKGFLAIIFVLTMSISVFAADTIKLGVAGAHSGDLASYGIPT</sequence>
<dbReference type="Proteomes" id="UP000323337">
    <property type="component" value="Unassembled WGS sequence"/>
</dbReference>
<evidence type="ECO:0000313" key="2">
    <source>
        <dbReference type="Proteomes" id="UP000323337"/>
    </source>
</evidence>
<feature type="non-terminal residue" evidence="1">
    <location>
        <position position="46"/>
    </location>
</feature>
<proteinExistence type="predicted"/>
<gene>
    <name evidence="1" type="ORF">FXF49_12040</name>
</gene>